<proteinExistence type="predicted"/>
<feature type="compositionally biased region" description="Acidic residues" evidence="1">
    <location>
        <begin position="407"/>
        <end position="429"/>
    </location>
</feature>
<accession>A0A5C3Q1W3</accession>
<gene>
    <name evidence="2" type="ORF">BDV98DRAFT_586827</name>
</gene>
<feature type="compositionally biased region" description="Acidic residues" evidence="1">
    <location>
        <begin position="436"/>
        <end position="449"/>
    </location>
</feature>
<protein>
    <submittedName>
        <fullName evidence="2">Uncharacterized protein</fullName>
    </submittedName>
</protein>
<sequence>MHFDVSIHQPCSRILYKVLIARDIVDKGTTQVVALDEAIKRLQNYRDHSHRVVVQHQNYLPAISCLPDDILLLVFRDAMGFKRKPTQFWDLASVCQRWRSLAISTPGFRTNLPLILRAGNCRWKTTERQEKQALLQCRRALIKLERGGGQPVVCNFDLSFYTHTYRSSSICDLLGQLFSSLHSGCSSMAINGGGPPSWDLLYTPKPWVPVYTSRKPSPDVVGPIPILHTLHLNDVHLDSRAPESWTSLTALSLTNCIATAPQVIDLLRVTSNLVELEMYLIDLPAEYTTESRSYRDESATLVIPPTSRDAVLPRLETLTVDFGWGFNKHYHPEPDENVILVALARIRCPRVSTVFITSPHVIDIDNGGNSVSANSVIVNEDEGRSEYEDVDEDPGDANGCASGNGAGEDDAGENDDDEDDNRDSEEDDHEDRQSDSEDDDIEDDDIQAL</sequence>
<dbReference type="Proteomes" id="UP000305067">
    <property type="component" value="Unassembled WGS sequence"/>
</dbReference>
<reference evidence="2 3" key="1">
    <citation type="journal article" date="2019" name="Nat. Ecol. Evol.">
        <title>Megaphylogeny resolves global patterns of mushroom evolution.</title>
        <authorList>
            <person name="Varga T."/>
            <person name="Krizsan K."/>
            <person name="Foldi C."/>
            <person name="Dima B."/>
            <person name="Sanchez-Garcia M."/>
            <person name="Sanchez-Ramirez S."/>
            <person name="Szollosi G.J."/>
            <person name="Szarkandi J.G."/>
            <person name="Papp V."/>
            <person name="Albert L."/>
            <person name="Andreopoulos W."/>
            <person name="Angelini C."/>
            <person name="Antonin V."/>
            <person name="Barry K.W."/>
            <person name="Bougher N.L."/>
            <person name="Buchanan P."/>
            <person name="Buyck B."/>
            <person name="Bense V."/>
            <person name="Catcheside P."/>
            <person name="Chovatia M."/>
            <person name="Cooper J."/>
            <person name="Damon W."/>
            <person name="Desjardin D."/>
            <person name="Finy P."/>
            <person name="Geml J."/>
            <person name="Haridas S."/>
            <person name="Hughes K."/>
            <person name="Justo A."/>
            <person name="Karasinski D."/>
            <person name="Kautmanova I."/>
            <person name="Kiss B."/>
            <person name="Kocsube S."/>
            <person name="Kotiranta H."/>
            <person name="LaButti K.M."/>
            <person name="Lechner B.E."/>
            <person name="Liimatainen K."/>
            <person name="Lipzen A."/>
            <person name="Lukacs Z."/>
            <person name="Mihaltcheva S."/>
            <person name="Morgado L.N."/>
            <person name="Niskanen T."/>
            <person name="Noordeloos M.E."/>
            <person name="Ohm R.A."/>
            <person name="Ortiz-Santana B."/>
            <person name="Ovrebo C."/>
            <person name="Racz N."/>
            <person name="Riley R."/>
            <person name="Savchenko A."/>
            <person name="Shiryaev A."/>
            <person name="Soop K."/>
            <person name="Spirin V."/>
            <person name="Szebenyi C."/>
            <person name="Tomsovsky M."/>
            <person name="Tulloss R.E."/>
            <person name="Uehling J."/>
            <person name="Grigoriev I.V."/>
            <person name="Vagvolgyi C."/>
            <person name="Papp T."/>
            <person name="Martin F.M."/>
            <person name="Miettinen O."/>
            <person name="Hibbett D.S."/>
            <person name="Nagy L.G."/>
        </authorList>
    </citation>
    <scope>NUCLEOTIDE SEQUENCE [LARGE SCALE GENOMIC DNA]</scope>
    <source>
        <strain evidence="2 3">CBS 309.79</strain>
    </source>
</reference>
<evidence type="ECO:0000256" key="1">
    <source>
        <dbReference type="SAM" id="MobiDB-lite"/>
    </source>
</evidence>
<dbReference type="OrthoDB" id="3365698at2759"/>
<name>A0A5C3Q1W3_9AGAR</name>
<keyword evidence="3" id="KW-1185">Reference proteome</keyword>
<evidence type="ECO:0000313" key="3">
    <source>
        <dbReference type="Proteomes" id="UP000305067"/>
    </source>
</evidence>
<evidence type="ECO:0000313" key="2">
    <source>
        <dbReference type="EMBL" id="TFK95801.1"/>
    </source>
</evidence>
<dbReference type="EMBL" id="ML178874">
    <property type="protein sequence ID" value="TFK95801.1"/>
    <property type="molecule type" value="Genomic_DNA"/>
</dbReference>
<dbReference type="AlphaFoldDB" id="A0A5C3Q1W3"/>
<organism evidence="2 3">
    <name type="scientific">Pterulicium gracile</name>
    <dbReference type="NCBI Taxonomy" id="1884261"/>
    <lineage>
        <taxon>Eukaryota</taxon>
        <taxon>Fungi</taxon>
        <taxon>Dikarya</taxon>
        <taxon>Basidiomycota</taxon>
        <taxon>Agaricomycotina</taxon>
        <taxon>Agaricomycetes</taxon>
        <taxon>Agaricomycetidae</taxon>
        <taxon>Agaricales</taxon>
        <taxon>Pleurotineae</taxon>
        <taxon>Pterulaceae</taxon>
        <taxon>Pterulicium</taxon>
    </lineage>
</organism>
<feature type="region of interest" description="Disordered" evidence="1">
    <location>
        <begin position="380"/>
        <end position="449"/>
    </location>
</feature>